<dbReference type="RefSeq" id="WP_341840441.1">
    <property type="nucleotide sequence ID" value="NZ_CP149792.1"/>
</dbReference>
<feature type="region of interest" description="Disordered" evidence="1">
    <location>
        <begin position="153"/>
        <end position="175"/>
    </location>
</feature>
<feature type="compositionally biased region" description="Basic and acidic residues" evidence="1">
    <location>
        <begin position="161"/>
        <end position="175"/>
    </location>
</feature>
<reference evidence="3 4" key="1">
    <citation type="submission" date="2024-03" db="EMBL/GenBank/DDBJ databases">
        <title>Chitinophaga caseinilytica sp. nov., a casein hydrolysing bacterium isolated from forest soil.</title>
        <authorList>
            <person name="Lee D.S."/>
            <person name="Han D.M."/>
            <person name="Baek J.H."/>
            <person name="Choi D.G."/>
            <person name="Jeon J.H."/>
            <person name="Jeon C.O."/>
        </authorList>
    </citation>
    <scope>NUCLEOTIDE SEQUENCE [LARGE SCALE GENOMIC DNA]</scope>
    <source>
        <strain evidence="3 4">KACC 19118</strain>
    </source>
</reference>
<protein>
    <submittedName>
        <fullName evidence="3">Periplasmic heavy metal sensor</fullName>
    </submittedName>
</protein>
<evidence type="ECO:0000313" key="3">
    <source>
        <dbReference type="EMBL" id="WZN45691.1"/>
    </source>
</evidence>
<dbReference type="Proteomes" id="UP001449657">
    <property type="component" value="Chromosome"/>
</dbReference>
<keyword evidence="2" id="KW-0812">Transmembrane</keyword>
<dbReference type="InterPro" id="IPR025961">
    <property type="entry name" value="Metal_resist"/>
</dbReference>
<organism evidence="3 4">
    <name type="scientific">Chitinophaga caseinilytica</name>
    <dbReference type="NCBI Taxonomy" id="2267521"/>
    <lineage>
        <taxon>Bacteria</taxon>
        <taxon>Pseudomonadati</taxon>
        <taxon>Bacteroidota</taxon>
        <taxon>Chitinophagia</taxon>
        <taxon>Chitinophagales</taxon>
        <taxon>Chitinophagaceae</taxon>
        <taxon>Chitinophaga</taxon>
    </lineage>
</organism>
<evidence type="ECO:0000256" key="1">
    <source>
        <dbReference type="SAM" id="MobiDB-lite"/>
    </source>
</evidence>
<keyword evidence="2" id="KW-1133">Transmembrane helix</keyword>
<dbReference type="Pfam" id="PF13801">
    <property type="entry name" value="Metal_resist"/>
    <property type="match status" value="1"/>
</dbReference>
<keyword evidence="4" id="KW-1185">Reference proteome</keyword>
<dbReference type="EMBL" id="CP150096">
    <property type="protein sequence ID" value="WZN45691.1"/>
    <property type="molecule type" value="Genomic_DNA"/>
</dbReference>
<name>A0ABZ2Z081_9BACT</name>
<gene>
    <name evidence="3" type="ORF">WJU22_22590</name>
</gene>
<accession>A0ABZ2Z081</accession>
<feature type="transmembrane region" description="Helical" evidence="2">
    <location>
        <begin position="12"/>
        <end position="31"/>
    </location>
</feature>
<evidence type="ECO:0000313" key="4">
    <source>
        <dbReference type="Proteomes" id="UP001449657"/>
    </source>
</evidence>
<proteinExistence type="predicted"/>
<dbReference type="Gene3D" id="1.20.120.1490">
    <property type="match status" value="1"/>
</dbReference>
<sequence length="175" mass="20256">MRETFAKHKVLSVLVILLLLTNLFLVFFIVLKKPEPPGRGNHPSRGEVMQLLEKEVGFSKDQLESYRQLKEQHWDRMKPSFTGMRNAKDEFYKLLSLSSVPDSVVNAMADTIAARQKQIDLQTFRHFQQVRALCTPEQQPRFDSVVQLVLKKMNGPWRKGPPKDDSARRQPAPDR</sequence>
<evidence type="ECO:0000256" key="2">
    <source>
        <dbReference type="SAM" id="Phobius"/>
    </source>
</evidence>
<keyword evidence="2" id="KW-0472">Membrane</keyword>